<dbReference type="InParanoid" id="T1FBV7"/>
<dbReference type="HOGENOM" id="CLU_1385546_0_0_1"/>
<reference evidence="3" key="1">
    <citation type="submission" date="2012-12" db="EMBL/GenBank/DDBJ databases">
        <authorList>
            <person name="Hellsten U."/>
            <person name="Grimwood J."/>
            <person name="Chapman J.A."/>
            <person name="Shapiro H."/>
            <person name="Aerts A."/>
            <person name="Otillar R.P."/>
            <person name="Terry A.Y."/>
            <person name="Boore J.L."/>
            <person name="Simakov O."/>
            <person name="Marletaz F."/>
            <person name="Cho S.-J."/>
            <person name="Edsinger-Gonzales E."/>
            <person name="Havlak P."/>
            <person name="Kuo D.-H."/>
            <person name="Larsson T."/>
            <person name="Lv J."/>
            <person name="Arendt D."/>
            <person name="Savage R."/>
            <person name="Osoegawa K."/>
            <person name="de Jong P."/>
            <person name="Lindberg D.R."/>
            <person name="Seaver E.C."/>
            <person name="Weisblat D.A."/>
            <person name="Putnam N.H."/>
            <person name="Grigoriev I.V."/>
            <person name="Rokhsar D.S."/>
        </authorList>
    </citation>
    <scope>NUCLEOTIDE SEQUENCE</scope>
</reference>
<dbReference type="AlphaFoldDB" id="T1FBV7"/>
<dbReference type="CTD" id="20206306"/>
<proteinExistence type="predicted"/>
<dbReference type="KEGG" id="hro:HELRODRAFT_177560"/>
<evidence type="ECO:0000313" key="3">
    <source>
        <dbReference type="Proteomes" id="UP000015101"/>
    </source>
</evidence>
<reference evidence="1 3" key="2">
    <citation type="journal article" date="2013" name="Nature">
        <title>Insights into bilaterian evolution from three spiralian genomes.</title>
        <authorList>
            <person name="Simakov O."/>
            <person name="Marletaz F."/>
            <person name="Cho S.J."/>
            <person name="Edsinger-Gonzales E."/>
            <person name="Havlak P."/>
            <person name="Hellsten U."/>
            <person name="Kuo D.H."/>
            <person name="Larsson T."/>
            <person name="Lv J."/>
            <person name="Arendt D."/>
            <person name="Savage R."/>
            <person name="Osoegawa K."/>
            <person name="de Jong P."/>
            <person name="Grimwood J."/>
            <person name="Chapman J.A."/>
            <person name="Shapiro H."/>
            <person name="Aerts A."/>
            <person name="Otillar R.P."/>
            <person name="Terry A.Y."/>
            <person name="Boore J.L."/>
            <person name="Grigoriev I.V."/>
            <person name="Lindberg D.R."/>
            <person name="Seaver E.C."/>
            <person name="Weisblat D.A."/>
            <person name="Putnam N.H."/>
            <person name="Rokhsar D.S."/>
        </authorList>
    </citation>
    <scope>NUCLEOTIDE SEQUENCE</scope>
</reference>
<dbReference type="RefSeq" id="XP_009023980.1">
    <property type="nucleotide sequence ID" value="XM_009025732.1"/>
</dbReference>
<dbReference type="EMBL" id="AMQM01006097">
    <property type="status" value="NOT_ANNOTATED_CDS"/>
    <property type="molecule type" value="Genomic_DNA"/>
</dbReference>
<keyword evidence="3" id="KW-1185">Reference proteome</keyword>
<dbReference type="EnsemblMetazoa" id="HelroT177560">
    <property type="protein sequence ID" value="HelroP177560"/>
    <property type="gene ID" value="HelroG177560"/>
</dbReference>
<accession>T1FBV7</accession>
<reference evidence="2" key="3">
    <citation type="submission" date="2015-06" db="UniProtKB">
        <authorList>
            <consortium name="EnsemblMetazoa"/>
        </authorList>
    </citation>
    <scope>IDENTIFICATION</scope>
</reference>
<dbReference type="Proteomes" id="UP000015101">
    <property type="component" value="Unassembled WGS sequence"/>
</dbReference>
<dbReference type="GeneID" id="20206306"/>
<organism evidence="2 3">
    <name type="scientific">Helobdella robusta</name>
    <name type="common">Californian leech</name>
    <dbReference type="NCBI Taxonomy" id="6412"/>
    <lineage>
        <taxon>Eukaryota</taxon>
        <taxon>Metazoa</taxon>
        <taxon>Spiralia</taxon>
        <taxon>Lophotrochozoa</taxon>
        <taxon>Annelida</taxon>
        <taxon>Clitellata</taxon>
        <taxon>Hirudinea</taxon>
        <taxon>Rhynchobdellida</taxon>
        <taxon>Glossiphoniidae</taxon>
        <taxon>Helobdella</taxon>
    </lineage>
</organism>
<dbReference type="EMBL" id="KB097269">
    <property type="protein sequence ID" value="ESN97905.1"/>
    <property type="molecule type" value="Genomic_DNA"/>
</dbReference>
<protein>
    <submittedName>
        <fullName evidence="1 2">Uncharacterized protein</fullName>
    </submittedName>
</protein>
<evidence type="ECO:0000313" key="2">
    <source>
        <dbReference type="EnsemblMetazoa" id="HelroP177560"/>
    </source>
</evidence>
<evidence type="ECO:0000313" key="1">
    <source>
        <dbReference type="EMBL" id="ESN97905.1"/>
    </source>
</evidence>
<sequence>MKLNLYKKNILFRIYSEIWTSLAESYLTYRYICHTLNTTSGQCGYKLKSWVRFHSQQSVIKVIQVLVICDGKSNTTSVMSCKHFMLDVGSQEKRKFGVHMTQTNEGRTRKWKEKQISKKDTKNLKQKCKKIKKQKEHGRYDNNFQRCSSVKKQEGHLFLHAWMGHAIPADPINLSQKKPFCLSITQLSPTLNWENQI</sequence>
<gene>
    <name evidence="2" type="primary">20206306</name>
    <name evidence="1" type="ORF">HELRODRAFT_177560</name>
</gene>
<name>T1FBV7_HELRO</name>